<evidence type="ECO:0000256" key="1">
    <source>
        <dbReference type="SAM" id="MobiDB-lite"/>
    </source>
</evidence>
<protein>
    <submittedName>
        <fullName evidence="4">Uncharacterized protein</fullName>
    </submittedName>
</protein>
<evidence type="ECO:0000313" key="5">
    <source>
        <dbReference type="Proteomes" id="UP001630127"/>
    </source>
</evidence>
<sequence>MNPDLGPGHLQQGTENSSKSWAELVKSRGCFHDGVELSYIPSGAEEGFLSQNSFQLLIEKEYKGNTENGDGVDAEHEEEEQKGQMI</sequence>
<dbReference type="EMBL" id="JBJUIK010000010">
    <property type="protein sequence ID" value="KAL3516520.1"/>
    <property type="molecule type" value="Genomic_DNA"/>
</dbReference>
<reference evidence="4 5" key="1">
    <citation type="submission" date="2024-11" db="EMBL/GenBank/DDBJ databases">
        <title>A near-complete genome assembly of Cinchona calisaya.</title>
        <authorList>
            <person name="Lian D.C."/>
            <person name="Zhao X.W."/>
            <person name="Wei L."/>
        </authorList>
    </citation>
    <scope>NUCLEOTIDE SEQUENCE [LARGE SCALE GENOMIC DNA]</scope>
    <source>
        <tissue evidence="4">Nenye</tissue>
    </source>
</reference>
<evidence type="ECO:0000313" key="2">
    <source>
        <dbReference type="EMBL" id="KAL3516517.1"/>
    </source>
</evidence>
<dbReference type="EMBL" id="JBJUIK010000010">
    <property type="protein sequence ID" value="KAL3516517.1"/>
    <property type="molecule type" value="Genomic_DNA"/>
</dbReference>
<accession>A0ABD2ZAP8</accession>
<dbReference type="Proteomes" id="UP001630127">
    <property type="component" value="Unassembled WGS sequence"/>
</dbReference>
<organism evidence="4 5">
    <name type="scientific">Cinchona calisaya</name>
    <dbReference type="NCBI Taxonomy" id="153742"/>
    <lineage>
        <taxon>Eukaryota</taxon>
        <taxon>Viridiplantae</taxon>
        <taxon>Streptophyta</taxon>
        <taxon>Embryophyta</taxon>
        <taxon>Tracheophyta</taxon>
        <taxon>Spermatophyta</taxon>
        <taxon>Magnoliopsida</taxon>
        <taxon>eudicotyledons</taxon>
        <taxon>Gunneridae</taxon>
        <taxon>Pentapetalae</taxon>
        <taxon>asterids</taxon>
        <taxon>lamiids</taxon>
        <taxon>Gentianales</taxon>
        <taxon>Rubiaceae</taxon>
        <taxon>Cinchonoideae</taxon>
        <taxon>Cinchoneae</taxon>
        <taxon>Cinchona</taxon>
    </lineage>
</organism>
<proteinExistence type="predicted"/>
<name>A0ABD2ZAP8_9GENT</name>
<comment type="caution">
    <text evidence="4">The sequence shown here is derived from an EMBL/GenBank/DDBJ whole genome shotgun (WGS) entry which is preliminary data.</text>
</comment>
<evidence type="ECO:0000313" key="3">
    <source>
        <dbReference type="EMBL" id="KAL3516520.1"/>
    </source>
</evidence>
<keyword evidence="5" id="KW-1185">Reference proteome</keyword>
<gene>
    <name evidence="2" type="ORF">ACH5RR_023419</name>
    <name evidence="3" type="ORF">ACH5RR_023422</name>
    <name evidence="4" type="ORF">ACH5RR_023425</name>
</gene>
<dbReference type="EMBL" id="JBJUIK010000010">
    <property type="protein sequence ID" value="KAL3516523.1"/>
    <property type="molecule type" value="Genomic_DNA"/>
</dbReference>
<evidence type="ECO:0000313" key="4">
    <source>
        <dbReference type="EMBL" id="KAL3516523.1"/>
    </source>
</evidence>
<feature type="region of interest" description="Disordered" evidence="1">
    <location>
        <begin position="64"/>
        <end position="86"/>
    </location>
</feature>
<dbReference type="AlphaFoldDB" id="A0ABD2ZAP8"/>